<evidence type="ECO:0000256" key="8">
    <source>
        <dbReference type="RuleBase" id="RU000416"/>
    </source>
</evidence>
<keyword evidence="10" id="KW-1185">Reference proteome</keyword>
<name>A0A1L9B589_9BACT</name>
<keyword evidence="2 7" id="KW-0489">Methyltransferase</keyword>
<reference evidence="9 10" key="2">
    <citation type="submission" date="2016-12" db="EMBL/GenBank/DDBJ databases">
        <title>Draft Genome Sequence of Cystobacter ferrugineus Strain Cbfe23.</title>
        <authorList>
            <person name="Akbar S."/>
            <person name="Dowd S.E."/>
            <person name="Stevens D.C."/>
        </authorList>
    </citation>
    <scope>NUCLEOTIDE SEQUENCE [LARGE SCALE GENOMIC DNA]</scope>
    <source>
        <strain evidence="9 10">Cbfe23</strain>
    </source>
</reference>
<dbReference type="GO" id="GO:0032259">
    <property type="term" value="P:methylation"/>
    <property type="evidence" value="ECO:0007669"/>
    <property type="project" value="UniProtKB-KW"/>
</dbReference>
<evidence type="ECO:0000256" key="6">
    <source>
        <dbReference type="ARBA" id="ARBA00047422"/>
    </source>
</evidence>
<dbReference type="OrthoDB" id="9813719at2"/>
<dbReference type="InterPro" id="IPR029063">
    <property type="entry name" value="SAM-dependent_MTases_sf"/>
</dbReference>
<comment type="caution">
    <text evidence="9">The sequence shown here is derived from an EMBL/GenBank/DDBJ whole genome shotgun (WGS) entry which is preliminary data.</text>
</comment>
<dbReference type="InterPro" id="IPR001525">
    <property type="entry name" value="C5_MeTfrase"/>
</dbReference>
<keyword evidence="3 7" id="KW-0808">Transferase</keyword>
<dbReference type="Gene3D" id="3.40.50.150">
    <property type="entry name" value="Vaccinia Virus protein VP39"/>
    <property type="match status" value="1"/>
</dbReference>
<evidence type="ECO:0000256" key="3">
    <source>
        <dbReference type="ARBA" id="ARBA00022679"/>
    </source>
</evidence>
<evidence type="ECO:0000313" key="10">
    <source>
        <dbReference type="Proteomes" id="UP000182229"/>
    </source>
</evidence>
<dbReference type="REBASE" id="181718">
    <property type="entry name" value="M.Cfe23ORF29480P"/>
</dbReference>
<evidence type="ECO:0000313" key="9">
    <source>
        <dbReference type="EMBL" id="OJH37415.1"/>
    </source>
</evidence>
<accession>A0A1L9B589</accession>
<keyword evidence="4 7" id="KW-0949">S-adenosyl-L-methionine</keyword>
<dbReference type="PROSITE" id="PS51679">
    <property type="entry name" value="SAM_MT_C5"/>
    <property type="match status" value="1"/>
</dbReference>
<organism evidence="9 10">
    <name type="scientific">Cystobacter ferrugineus</name>
    <dbReference type="NCBI Taxonomy" id="83449"/>
    <lineage>
        <taxon>Bacteria</taxon>
        <taxon>Pseudomonadati</taxon>
        <taxon>Myxococcota</taxon>
        <taxon>Myxococcia</taxon>
        <taxon>Myxococcales</taxon>
        <taxon>Cystobacterineae</taxon>
        <taxon>Archangiaceae</taxon>
        <taxon>Cystobacter</taxon>
    </lineage>
</organism>
<evidence type="ECO:0000256" key="2">
    <source>
        <dbReference type="ARBA" id="ARBA00022603"/>
    </source>
</evidence>
<proteinExistence type="inferred from homology"/>
<comment type="catalytic activity">
    <reaction evidence="6">
        <text>a 2'-deoxycytidine in DNA + S-adenosyl-L-methionine = a 5-methyl-2'-deoxycytidine in DNA + S-adenosyl-L-homocysteine + H(+)</text>
        <dbReference type="Rhea" id="RHEA:13681"/>
        <dbReference type="Rhea" id="RHEA-COMP:11369"/>
        <dbReference type="Rhea" id="RHEA-COMP:11370"/>
        <dbReference type="ChEBI" id="CHEBI:15378"/>
        <dbReference type="ChEBI" id="CHEBI:57856"/>
        <dbReference type="ChEBI" id="CHEBI:59789"/>
        <dbReference type="ChEBI" id="CHEBI:85452"/>
        <dbReference type="ChEBI" id="CHEBI:85454"/>
        <dbReference type="EC" id="2.1.1.37"/>
    </reaction>
</comment>
<protein>
    <recommendedName>
        <fullName evidence="1">DNA (cytosine-5-)-methyltransferase</fullName>
        <ecNumber evidence="1">2.1.1.37</ecNumber>
    </recommendedName>
</protein>
<dbReference type="InterPro" id="IPR031303">
    <property type="entry name" value="C5_meth_CS"/>
</dbReference>
<dbReference type="GO" id="GO:0009307">
    <property type="term" value="P:DNA restriction-modification system"/>
    <property type="evidence" value="ECO:0007669"/>
    <property type="project" value="UniProtKB-KW"/>
</dbReference>
<dbReference type="AlphaFoldDB" id="A0A1L9B589"/>
<dbReference type="STRING" id="83449.BON30_29480"/>
<dbReference type="EC" id="2.1.1.37" evidence="1"/>
<dbReference type="Proteomes" id="UP000182229">
    <property type="component" value="Unassembled WGS sequence"/>
</dbReference>
<reference evidence="10" key="1">
    <citation type="submission" date="2016-11" db="EMBL/GenBank/DDBJ databases">
        <authorList>
            <person name="Shukria A."/>
            <person name="Stevens D.C."/>
        </authorList>
    </citation>
    <scope>NUCLEOTIDE SEQUENCE [LARGE SCALE GENOMIC DNA]</scope>
    <source>
        <strain evidence="10">Cbfe23</strain>
    </source>
</reference>
<evidence type="ECO:0000256" key="1">
    <source>
        <dbReference type="ARBA" id="ARBA00011975"/>
    </source>
</evidence>
<dbReference type="NCBIfam" id="TIGR00675">
    <property type="entry name" value="dcm"/>
    <property type="match status" value="1"/>
</dbReference>
<dbReference type="PANTHER" id="PTHR10629">
    <property type="entry name" value="CYTOSINE-SPECIFIC METHYLTRANSFERASE"/>
    <property type="match status" value="1"/>
</dbReference>
<dbReference type="PANTHER" id="PTHR10629:SF52">
    <property type="entry name" value="DNA (CYTOSINE-5)-METHYLTRANSFERASE 1"/>
    <property type="match status" value="1"/>
</dbReference>
<gene>
    <name evidence="9" type="ORF">BON30_29480</name>
</gene>
<dbReference type="Pfam" id="PF00145">
    <property type="entry name" value="DNA_methylase"/>
    <property type="match status" value="1"/>
</dbReference>
<evidence type="ECO:0000256" key="5">
    <source>
        <dbReference type="ARBA" id="ARBA00022747"/>
    </source>
</evidence>
<sequence length="506" mass="56881">MLRPIDYKLDRLARGDRPRLLDLFSGCGGLTLGFHRAGCEVVGGVEFDEHAARSHALNFHRHLPPELFEAHASPKDITVTGPHALLQSFGVKKPEYEVDILVGGPPCPAFTRVGRAKLREVQEHPEAFRHDPRAKLYLPYLEYVKALKPVALLMENVPDILNFGGHNLAEEVCEVLEGLGYRCSYTLVNAANYGVPQMRERFILVGIHEAAGAYFSFPVPTRKVDFPSGYQGSRDVALKHIVFGDLFAPRTRYVPTPEAKRTRRPPVTVREAIGDLPPITGHLEGSIRRGARRFDNAVTYHPDVVPSDYAHLMRTWPGFEGDGQIWDHAIRSLSDRDYRLFRFMRWGDDYPKAYALAERLFAKRLAEEKRAGRQIEPGSADYEALRSDYVPPYDPGKFPNKWRKMEPDEPARTLMAHLGKDSYSHIHYDSDQSRVLSVREAARLQSFPDGFEFSGTMNPAFRQIGNAVPPLLAYALAEPLLAAIGVARHVTVETHREAKVQTSAAV</sequence>
<evidence type="ECO:0000256" key="7">
    <source>
        <dbReference type="PROSITE-ProRule" id="PRU01016"/>
    </source>
</evidence>
<dbReference type="SUPFAM" id="SSF53335">
    <property type="entry name" value="S-adenosyl-L-methionine-dependent methyltransferases"/>
    <property type="match status" value="1"/>
</dbReference>
<dbReference type="EMBL" id="MPIN01000008">
    <property type="protein sequence ID" value="OJH37415.1"/>
    <property type="molecule type" value="Genomic_DNA"/>
</dbReference>
<keyword evidence="5" id="KW-0680">Restriction system</keyword>
<dbReference type="GO" id="GO:0003886">
    <property type="term" value="F:DNA (cytosine-5-)-methyltransferase activity"/>
    <property type="evidence" value="ECO:0007669"/>
    <property type="project" value="UniProtKB-EC"/>
</dbReference>
<feature type="active site" evidence="7">
    <location>
        <position position="107"/>
    </location>
</feature>
<dbReference type="Gene3D" id="3.90.120.10">
    <property type="entry name" value="DNA Methylase, subunit A, domain 2"/>
    <property type="match status" value="1"/>
</dbReference>
<dbReference type="PRINTS" id="PR00105">
    <property type="entry name" value="C5METTRFRASE"/>
</dbReference>
<dbReference type="PROSITE" id="PS00095">
    <property type="entry name" value="C5_MTASE_2"/>
    <property type="match status" value="1"/>
</dbReference>
<evidence type="ECO:0000256" key="4">
    <source>
        <dbReference type="ARBA" id="ARBA00022691"/>
    </source>
</evidence>
<dbReference type="InterPro" id="IPR050390">
    <property type="entry name" value="C5-Methyltransferase"/>
</dbReference>
<comment type="similarity">
    <text evidence="7 8">Belongs to the class I-like SAM-binding methyltransferase superfamily. C5-methyltransferase family.</text>
</comment>
<dbReference type="RefSeq" id="WP_071901751.1">
    <property type="nucleotide sequence ID" value="NZ_MPIN01000008.1"/>
</dbReference>